<dbReference type="PATRIC" id="fig|56193.3.peg.2381"/>
<keyword evidence="9 11" id="KW-0472">Membrane</keyword>
<feature type="domain" description="TonB-dependent receptor plug" evidence="14">
    <location>
        <begin position="43"/>
        <end position="155"/>
    </location>
</feature>
<evidence type="ECO:0000256" key="1">
    <source>
        <dbReference type="ARBA" id="ARBA00004571"/>
    </source>
</evidence>
<keyword evidence="7" id="KW-0406">Ion transport</keyword>
<name>A0A0M3AU38_9SPHN</name>
<evidence type="ECO:0000313" key="16">
    <source>
        <dbReference type="Proteomes" id="UP000033874"/>
    </source>
</evidence>
<keyword evidence="3 11" id="KW-1134">Transmembrane beta strand</keyword>
<keyword evidence="6" id="KW-0408">Iron</keyword>
<evidence type="ECO:0000256" key="2">
    <source>
        <dbReference type="ARBA" id="ARBA00022448"/>
    </source>
</evidence>
<feature type="domain" description="TonB-dependent receptor-like beta-barrel" evidence="13">
    <location>
        <begin position="289"/>
        <end position="743"/>
    </location>
</feature>
<dbReference type="GO" id="GO:0009279">
    <property type="term" value="C:cell outer membrane"/>
    <property type="evidence" value="ECO:0007669"/>
    <property type="project" value="UniProtKB-SubCell"/>
</dbReference>
<dbReference type="InterPro" id="IPR039426">
    <property type="entry name" value="TonB-dep_rcpt-like"/>
</dbReference>
<sequence>MPAALAAALPAYANQEPAEASVESRDSGPNRIVVTARRRTEDAQSVPVSLTVVGKDLLDRTYTVNTNQLSQLVPSLNYSSANPRNTAFTIRGLGSSVVAVSQANDGLEPGVGVYVDQVYHARPATAAFDFTDIDQVEVLRGPQGTLFGKNTTAGAINITTRQPSFDFGANAELSYGSRDFLQAKAAVTGPLVGDVLAFRLSGSITRQDGYIENIRRNEMQNDVHNDALRGQLLFQPSPDFSLRLIGDWARFRNDCCAQVHVRVAPTLKPAAQQYAALATNAPGGAYAPPSTHPYDRVTDNDAPLGVDTSEGGASAIADWTVGSATITSVSAWRFWKWDAANDRDYTGLHIQTTQHIPSRQDQYSQEFRIASNAPGPIDYVAGLYYFNQEIVGHPISIYGPLASYWLLNSTNAALLNGYQSNGTTDFRTESYGVFGEVTWHPLPRLAITGGIRYTYEEKDGAYDLRTFGGSAPASAQAQGILRAQSYSAHLGDGSASGRANISYSLNDDLMAYASFARGQKSGGINMSGLPVYPAGVPGHAANDPILSTVTVRPEKNSTWEAGLKTRWFEKRLTFTIDAYYTRVTDFQANVVDNAAVIALRSYLANIPKVTVKGVEFDAALVIGNHLTLRAAGAYADGRYASYPNGPCPIELTGSATTSCNLSGNGLPGLPKWSGSAGGEYVLPMPIGSLDGSLFLRADANAKTRILGDATGSAYTIIRGYTLVNASIGYRTPHWEVAAFARNLFDKDYMQNLTVQAGNSGLIVGTPSDPRTIGVTLRLHR</sequence>
<dbReference type="Proteomes" id="UP000033874">
    <property type="component" value="Unassembled WGS sequence"/>
</dbReference>
<comment type="similarity">
    <text evidence="11 12">Belongs to the TonB-dependent receptor family.</text>
</comment>
<keyword evidence="10 11" id="KW-0998">Cell outer membrane</keyword>
<evidence type="ECO:0000256" key="3">
    <source>
        <dbReference type="ARBA" id="ARBA00022452"/>
    </source>
</evidence>
<dbReference type="SUPFAM" id="SSF56935">
    <property type="entry name" value="Porins"/>
    <property type="match status" value="1"/>
</dbReference>
<evidence type="ECO:0000256" key="9">
    <source>
        <dbReference type="ARBA" id="ARBA00023136"/>
    </source>
</evidence>
<evidence type="ECO:0000256" key="10">
    <source>
        <dbReference type="ARBA" id="ARBA00023237"/>
    </source>
</evidence>
<organism evidence="15 16">
    <name type="scientific">Sphingobium chungbukense</name>
    <dbReference type="NCBI Taxonomy" id="56193"/>
    <lineage>
        <taxon>Bacteria</taxon>
        <taxon>Pseudomonadati</taxon>
        <taxon>Pseudomonadota</taxon>
        <taxon>Alphaproteobacteria</taxon>
        <taxon>Sphingomonadales</taxon>
        <taxon>Sphingomonadaceae</taxon>
        <taxon>Sphingobium</taxon>
    </lineage>
</organism>
<comment type="subcellular location">
    <subcellularLocation>
        <location evidence="1 11">Cell outer membrane</location>
        <topology evidence="1 11">Multi-pass membrane protein</topology>
    </subcellularLocation>
</comment>
<dbReference type="Pfam" id="PF07715">
    <property type="entry name" value="Plug"/>
    <property type="match status" value="1"/>
</dbReference>
<evidence type="ECO:0000259" key="14">
    <source>
        <dbReference type="Pfam" id="PF07715"/>
    </source>
</evidence>
<dbReference type="InterPro" id="IPR036942">
    <property type="entry name" value="Beta-barrel_TonB_sf"/>
</dbReference>
<evidence type="ECO:0000256" key="11">
    <source>
        <dbReference type="PROSITE-ProRule" id="PRU01360"/>
    </source>
</evidence>
<dbReference type="InterPro" id="IPR000531">
    <property type="entry name" value="Beta-barrel_TonB"/>
</dbReference>
<accession>A0A0M3AU38</accession>
<dbReference type="STRING" id="56193.YP76_11465"/>
<evidence type="ECO:0000256" key="7">
    <source>
        <dbReference type="ARBA" id="ARBA00023065"/>
    </source>
</evidence>
<reference evidence="15 16" key="1">
    <citation type="submission" date="2015-04" db="EMBL/GenBank/DDBJ databases">
        <title>Genome sequence of aromatic hydrocarbons-degrading Sphingobium chungbukense DJ77.</title>
        <authorList>
            <person name="Kim Y.-C."/>
            <person name="Chae J.-C."/>
        </authorList>
    </citation>
    <scope>NUCLEOTIDE SEQUENCE [LARGE SCALE GENOMIC DNA]</scope>
    <source>
        <strain evidence="15 16">DJ77</strain>
    </source>
</reference>
<dbReference type="PANTHER" id="PTHR32552:SF81">
    <property type="entry name" value="TONB-DEPENDENT OUTER MEMBRANE RECEPTOR"/>
    <property type="match status" value="1"/>
</dbReference>
<comment type="caution">
    <text evidence="15">The sequence shown here is derived from an EMBL/GenBank/DDBJ whole genome shotgun (WGS) entry which is preliminary data.</text>
</comment>
<evidence type="ECO:0000259" key="13">
    <source>
        <dbReference type="Pfam" id="PF00593"/>
    </source>
</evidence>
<dbReference type="InterPro" id="IPR012910">
    <property type="entry name" value="Plug_dom"/>
</dbReference>
<evidence type="ECO:0000256" key="4">
    <source>
        <dbReference type="ARBA" id="ARBA00022496"/>
    </source>
</evidence>
<dbReference type="CDD" id="cd01347">
    <property type="entry name" value="ligand_gated_channel"/>
    <property type="match status" value="1"/>
</dbReference>
<dbReference type="Pfam" id="PF00593">
    <property type="entry name" value="TonB_dep_Rec_b-barrel"/>
    <property type="match status" value="1"/>
</dbReference>
<evidence type="ECO:0000256" key="8">
    <source>
        <dbReference type="ARBA" id="ARBA00023077"/>
    </source>
</evidence>
<dbReference type="PANTHER" id="PTHR32552">
    <property type="entry name" value="FERRICHROME IRON RECEPTOR-RELATED"/>
    <property type="match status" value="1"/>
</dbReference>
<evidence type="ECO:0000256" key="12">
    <source>
        <dbReference type="RuleBase" id="RU003357"/>
    </source>
</evidence>
<proteinExistence type="inferred from homology"/>
<dbReference type="Gene3D" id="2.40.170.20">
    <property type="entry name" value="TonB-dependent receptor, beta-barrel domain"/>
    <property type="match status" value="1"/>
</dbReference>
<keyword evidence="16" id="KW-1185">Reference proteome</keyword>
<gene>
    <name evidence="15" type="ORF">YP76_11465</name>
</gene>
<dbReference type="GO" id="GO:0006826">
    <property type="term" value="P:iron ion transport"/>
    <property type="evidence" value="ECO:0007669"/>
    <property type="project" value="UniProtKB-KW"/>
</dbReference>
<keyword evidence="15" id="KW-0675">Receptor</keyword>
<dbReference type="PROSITE" id="PS52016">
    <property type="entry name" value="TONB_DEPENDENT_REC_3"/>
    <property type="match status" value="1"/>
</dbReference>
<dbReference type="AlphaFoldDB" id="A0A0M3AU38"/>
<keyword evidence="5 11" id="KW-0812">Transmembrane</keyword>
<keyword evidence="2 11" id="KW-0813">Transport</keyword>
<evidence type="ECO:0000313" key="15">
    <source>
        <dbReference type="EMBL" id="KKW92069.1"/>
    </source>
</evidence>
<dbReference type="EMBL" id="LBIC01000005">
    <property type="protein sequence ID" value="KKW92069.1"/>
    <property type="molecule type" value="Genomic_DNA"/>
</dbReference>
<keyword evidence="4" id="KW-0410">Iron transport</keyword>
<evidence type="ECO:0000256" key="6">
    <source>
        <dbReference type="ARBA" id="ARBA00023004"/>
    </source>
</evidence>
<protein>
    <submittedName>
        <fullName evidence="15">TonB-dependent receptor</fullName>
    </submittedName>
</protein>
<keyword evidence="8 12" id="KW-0798">TonB box</keyword>
<evidence type="ECO:0000256" key="5">
    <source>
        <dbReference type="ARBA" id="ARBA00022692"/>
    </source>
</evidence>